<evidence type="ECO:0000256" key="3">
    <source>
        <dbReference type="PROSITE-ProRule" id="PRU00267"/>
    </source>
</evidence>
<comment type="caution">
    <text evidence="6">The sequence shown here is derived from an EMBL/GenBank/DDBJ whole genome shotgun (WGS) entry which is preliminary data.</text>
</comment>
<accession>A0A9P9D2Q2</accession>
<dbReference type="GO" id="GO:0005634">
    <property type="term" value="C:nucleus"/>
    <property type="evidence" value="ECO:0007669"/>
    <property type="project" value="UniProtKB-UniRule"/>
</dbReference>
<evidence type="ECO:0000256" key="2">
    <source>
        <dbReference type="ARBA" id="ARBA00023242"/>
    </source>
</evidence>
<keyword evidence="1 3" id="KW-0238">DNA-binding</keyword>
<feature type="region of interest" description="Disordered" evidence="4">
    <location>
        <begin position="57"/>
        <end position="88"/>
    </location>
</feature>
<organism evidence="6 7">
    <name type="scientific">Dendryphion nanum</name>
    <dbReference type="NCBI Taxonomy" id="256645"/>
    <lineage>
        <taxon>Eukaryota</taxon>
        <taxon>Fungi</taxon>
        <taxon>Dikarya</taxon>
        <taxon>Ascomycota</taxon>
        <taxon>Pezizomycotina</taxon>
        <taxon>Dothideomycetes</taxon>
        <taxon>Pleosporomycetidae</taxon>
        <taxon>Pleosporales</taxon>
        <taxon>Torulaceae</taxon>
        <taxon>Dendryphion</taxon>
    </lineage>
</organism>
<dbReference type="CDD" id="cd09487">
    <property type="entry name" value="SAM_superfamily"/>
    <property type="match status" value="1"/>
</dbReference>
<dbReference type="PANTHER" id="PTHR46040:SF3">
    <property type="entry name" value="HIGH MOBILITY GROUP PROTEIN 2"/>
    <property type="match status" value="1"/>
</dbReference>
<evidence type="ECO:0000256" key="4">
    <source>
        <dbReference type="SAM" id="MobiDB-lite"/>
    </source>
</evidence>
<dbReference type="InterPro" id="IPR009071">
    <property type="entry name" value="HMG_box_dom"/>
</dbReference>
<evidence type="ECO:0000313" key="6">
    <source>
        <dbReference type="EMBL" id="KAH7111329.1"/>
    </source>
</evidence>
<feature type="domain" description="HMG box" evidence="5">
    <location>
        <begin position="88"/>
        <end position="154"/>
    </location>
</feature>
<dbReference type="InterPro" id="IPR036910">
    <property type="entry name" value="HMG_box_dom_sf"/>
</dbReference>
<dbReference type="Gene3D" id="1.10.30.10">
    <property type="entry name" value="High mobility group box domain"/>
    <property type="match status" value="1"/>
</dbReference>
<dbReference type="InterPro" id="IPR001660">
    <property type="entry name" value="SAM"/>
</dbReference>
<dbReference type="Pfam" id="PF00505">
    <property type="entry name" value="HMG_box"/>
    <property type="match status" value="1"/>
</dbReference>
<dbReference type="PROSITE" id="PS50118">
    <property type="entry name" value="HMG_BOX_2"/>
    <property type="match status" value="1"/>
</dbReference>
<dbReference type="GO" id="GO:0010468">
    <property type="term" value="P:regulation of gene expression"/>
    <property type="evidence" value="ECO:0007669"/>
    <property type="project" value="TreeGrafter"/>
</dbReference>
<evidence type="ECO:0000259" key="5">
    <source>
        <dbReference type="PROSITE" id="PS50118"/>
    </source>
</evidence>
<gene>
    <name evidence="6" type="ORF">B0J11DRAFT_195987</name>
</gene>
<keyword evidence="7" id="KW-1185">Reference proteome</keyword>
<sequence>MTNLALQLKRLGLLEYLDILIAEGFDTWDTVLDITEPDLNSLNVKINDQKRLQRAITKSRRWDQTERPTNARTKRKYTRRPKPDKHAPERPLTAYVAFSKHIRDILEGQEISFTEIAKIIGARWQCLSVDAREAYQCQANVAKEQYSVDLAEYKKSSKYHAYKVYLKGFKKNHSKLYLSVK</sequence>
<dbReference type="GO" id="GO:0003677">
    <property type="term" value="F:DNA binding"/>
    <property type="evidence" value="ECO:0007669"/>
    <property type="project" value="UniProtKB-UniRule"/>
</dbReference>
<reference evidence="6" key="1">
    <citation type="journal article" date="2021" name="Nat. Commun.">
        <title>Genetic determinants of endophytism in the Arabidopsis root mycobiome.</title>
        <authorList>
            <person name="Mesny F."/>
            <person name="Miyauchi S."/>
            <person name="Thiergart T."/>
            <person name="Pickel B."/>
            <person name="Atanasova L."/>
            <person name="Karlsson M."/>
            <person name="Huettel B."/>
            <person name="Barry K.W."/>
            <person name="Haridas S."/>
            <person name="Chen C."/>
            <person name="Bauer D."/>
            <person name="Andreopoulos W."/>
            <person name="Pangilinan J."/>
            <person name="LaButti K."/>
            <person name="Riley R."/>
            <person name="Lipzen A."/>
            <person name="Clum A."/>
            <person name="Drula E."/>
            <person name="Henrissat B."/>
            <person name="Kohler A."/>
            <person name="Grigoriev I.V."/>
            <person name="Martin F.M."/>
            <person name="Hacquard S."/>
        </authorList>
    </citation>
    <scope>NUCLEOTIDE SEQUENCE</scope>
    <source>
        <strain evidence="6">MPI-CAGE-CH-0243</strain>
    </source>
</reference>
<dbReference type="Gene3D" id="1.10.150.50">
    <property type="entry name" value="Transcription Factor, Ets-1"/>
    <property type="match status" value="1"/>
</dbReference>
<dbReference type="AlphaFoldDB" id="A0A9P9D2Q2"/>
<dbReference type="SUPFAM" id="SSF47769">
    <property type="entry name" value="SAM/Pointed domain"/>
    <property type="match status" value="1"/>
</dbReference>
<evidence type="ECO:0000313" key="7">
    <source>
        <dbReference type="Proteomes" id="UP000700596"/>
    </source>
</evidence>
<proteinExistence type="predicted"/>
<feature type="DNA-binding region" description="HMG box" evidence="3">
    <location>
        <begin position="88"/>
        <end position="154"/>
    </location>
</feature>
<name>A0A9P9D2Q2_9PLEO</name>
<dbReference type="SUPFAM" id="SSF47095">
    <property type="entry name" value="HMG-box"/>
    <property type="match status" value="1"/>
</dbReference>
<protein>
    <submittedName>
        <fullName evidence="6">High mobility group box domain-containing protein</fullName>
    </submittedName>
</protein>
<dbReference type="OrthoDB" id="1919336at2759"/>
<dbReference type="Proteomes" id="UP000700596">
    <property type="component" value="Unassembled WGS sequence"/>
</dbReference>
<dbReference type="PANTHER" id="PTHR46040">
    <property type="entry name" value="HIGH MOBILITY GROUP PROTEIN 2"/>
    <property type="match status" value="1"/>
</dbReference>
<evidence type="ECO:0000256" key="1">
    <source>
        <dbReference type="ARBA" id="ARBA00023125"/>
    </source>
</evidence>
<feature type="compositionally biased region" description="Basic residues" evidence="4">
    <location>
        <begin position="72"/>
        <end position="83"/>
    </location>
</feature>
<dbReference type="InterPro" id="IPR013761">
    <property type="entry name" value="SAM/pointed_sf"/>
</dbReference>
<keyword evidence="2 3" id="KW-0539">Nucleus</keyword>
<dbReference type="Pfam" id="PF00536">
    <property type="entry name" value="SAM_1"/>
    <property type="match status" value="1"/>
</dbReference>
<dbReference type="EMBL" id="JAGMWT010000024">
    <property type="protein sequence ID" value="KAH7111329.1"/>
    <property type="molecule type" value="Genomic_DNA"/>
</dbReference>
<dbReference type="SMART" id="SM00398">
    <property type="entry name" value="HMG"/>
    <property type="match status" value="1"/>
</dbReference>
<dbReference type="InterPro" id="IPR051965">
    <property type="entry name" value="ChromReg_NeuronalGeneExpr"/>
</dbReference>